<dbReference type="AlphaFoldDB" id="A0A2R8APK3"/>
<evidence type="ECO:0000256" key="1">
    <source>
        <dbReference type="SAM" id="SignalP"/>
    </source>
</evidence>
<dbReference type="EMBL" id="OMOJ01000001">
    <property type="protein sequence ID" value="SPF77992.1"/>
    <property type="molecule type" value="Genomic_DNA"/>
</dbReference>
<name>A0A2R8APK3_9RHOB</name>
<dbReference type="SUPFAM" id="SSF81901">
    <property type="entry name" value="HCP-like"/>
    <property type="match status" value="2"/>
</dbReference>
<dbReference type="Pfam" id="PF08238">
    <property type="entry name" value="Sel1"/>
    <property type="match status" value="4"/>
</dbReference>
<dbReference type="PANTHER" id="PTHR11102">
    <property type="entry name" value="SEL-1-LIKE PROTEIN"/>
    <property type="match status" value="1"/>
</dbReference>
<dbReference type="RefSeq" id="WP_108884672.1">
    <property type="nucleotide sequence ID" value="NZ_OMOJ01000001.1"/>
</dbReference>
<sequence length="911" mass="102078">MKRPVLSLIASALLASLPQAGTARTVDLAFMPPKIELRNICSPEREAKEDDLTIGEEDGNLTDFLRIRYLTRDIRRLQTYDPDKWFDFINQLITRRAEVDAEFAGIDELIARVELYIDAGRNQQLMDDGLVNRLRQREIEMSSNQRLVMAQYFLNGIGVEKDEDYARKLIVDAAYGGNPNALLSIARFDLEGRPVTGWDAPLDLTVTMAFGGLLGRMNENVCSRAERIAREYINGDVVSRNFDVAYAWYKFSADLGGAIGAWRVVELHLNADANRKDNKEMLRYLEMAVQRGITVDDAQLAQIKSAGNVDEEELQRILGYNYSEDDGRTRGSLSKFFELAVNIDGERTDEESTYIEYLREISQLPAAPGWIFTELANQVLIRKGRWAGESEAIALLEEAAARQDPEGMQMLAAKLMRYRDDPAIVDRVVDLLTETVERHGLETSMEKLDSLYRCQVNQAPMLQQAERWARAYRASMYETYPISATDLLVLDPFKEPEPLAIIQSQAVSGRVQSTANYAERLQVDPTAPDSALRLWAEKVDRSDQTLEVFAELDFELATNPAERRLAIELFRRVYLNNGVTSALDLAIALVEHDARNPEIADEIIELLTKSANRGEGASIRLLSRLQSNEIPAIKVFQEFEEVIEERGDFLALMFALPFVADSKIDDYVDRAVSLMVCGTKDADEIGDVYAIRSIPEGSFHWRNIGLFFDGGHTLSKLRLSNEQMKMYRIGAAPTEVEVLQRLLDEGDQTAYRRLYLLTANPDLETYDPQAAAGYMMSLVNSRNAADVNWVLSSYRTADEDLKAAIQGRFDIGGLYVNAIDEGSIEAKYEYGMVLRENARSPGDLANSARWLREAAENGHVAAMTEVGYALAYGIGVPRDPQAAAQWLEMASSAGNDRASALLSLVQFGVGQ</sequence>
<keyword evidence="1" id="KW-0732">Signal</keyword>
<dbReference type="PANTHER" id="PTHR11102:SF160">
    <property type="entry name" value="ERAD-ASSOCIATED E3 UBIQUITIN-PROTEIN LIGASE COMPONENT HRD3"/>
    <property type="match status" value="1"/>
</dbReference>
<dbReference type="SMART" id="SM00671">
    <property type="entry name" value="SEL1"/>
    <property type="match status" value="4"/>
</dbReference>
<gene>
    <name evidence="2" type="ORF">PRI8871_00581</name>
</gene>
<dbReference type="OrthoDB" id="7802124at2"/>
<keyword evidence="3" id="KW-1185">Reference proteome</keyword>
<accession>A0A2R8APK3</accession>
<proteinExistence type="predicted"/>
<dbReference type="Gene3D" id="1.25.40.10">
    <property type="entry name" value="Tetratricopeptide repeat domain"/>
    <property type="match status" value="2"/>
</dbReference>
<dbReference type="InterPro" id="IPR006597">
    <property type="entry name" value="Sel1-like"/>
</dbReference>
<protein>
    <recommendedName>
        <fullName evidence="4">Secretory immunoglobulin A-binding protein EsiB</fullName>
    </recommendedName>
</protein>
<organism evidence="2 3">
    <name type="scientific">Pseudoprimorskyibacter insulae</name>
    <dbReference type="NCBI Taxonomy" id="1695997"/>
    <lineage>
        <taxon>Bacteria</taxon>
        <taxon>Pseudomonadati</taxon>
        <taxon>Pseudomonadota</taxon>
        <taxon>Alphaproteobacteria</taxon>
        <taxon>Rhodobacterales</taxon>
        <taxon>Paracoccaceae</taxon>
        <taxon>Pseudoprimorskyibacter</taxon>
    </lineage>
</organism>
<evidence type="ECO:0008006" key="4">
    <source>
        <dbReference type="Google" id="ProtNLM"/>
    </source>
</evidence>
<feature type="chain" id="PRO_5015323918" description="Secretory immunoglobulin A-binding protein EsiB" evidence="1">
    <location>
        <begin position="21"/>
        <end position="911"/>
    </location>
</feature>
<dbReference type="Proteomes" id="UP000244904">
    <property type="component" value="Unassembled WGS sequence"/>
</dbReference>
<feature type="signal peptide" evidence="1">
    <location>
        <begin position="1"/>
        <end position="20"/>
    </location>
</feature>
<dbReference type="InterPro" id="IPR011990">
    <property type="entry name" value="TPR-like_helical_dom_sf"/>
</dbReference>
<evidence type="ECO:0000313" key="2">
    <source>
        <dbReference type="EMBL" id="SPF77992.1"/>
    </source>
</evidence>
<evidence type="ECO:0000313" key="3">
    <source>
        <dbReference type="Proteomes" id="UP000244904"/>
    </source>
</evidence>
<dbReference type="InterPro" id="IPR050767">
    <property type="entry name" value="Sel1_AlgK"/>
</dbReference>
<reference evidence="3" key="1">
    <citation type="submission" date="2018-03" db="EMBL/GenBank/DDBJ databases">
        <authorList>
            <person name="Rodrigo-Torres L."/>
            <person name="Arahal R. D."/>
            <person name="Lucena T."/>
        </authorList>
    </citation>
    <scope>NUCLEOTIDE SEQUENCE [LARGE SCALE GENOMIC DNA]</scope>
    <source>
        <strain evidence="3">CECT 8871</strain>
    </source>
</reference>